<keyword evidence="3" id="KW-1185">Reference proteome</keyword>
<gene>
    <name evidence="2" type="ORF">BDK92_7655</name>
</gene>
<protein>
    <submittedName>
        <fullName evidence="2">Putative pyrroloquinoline-quinone binding quinoprotein</fullName>
    </submittedName>
</protein>
<accession>A0A495JX23</accession>
<dbReference type="SUPFAM" id="SSF50998">
    <property type="entry name" value="Quinoprotein alcohol dehydrogenase-like"/>
    <property type="match status" value="1"/>
</dbReference>
<dbReference type="OrthoDB" id="3326598at2"/>
<dbReference type="Gene3D" id="2.130.10.10">
    <property type="entry name" value="YVTN repeat-like/Quinoprotein amine dehydrogenase"/>
    <property type="match status" value="1"/>
</dbReference>
<keyword evidence="1" id="KW-1133">Transmembrane helix</keyword>
<feature type="transmembrane region" description="Helical" evidence="1">
    <location>
        <begin position="32"/>
        <end position="52"/>
    </location>
</feature>
<keyword evidence="1" id="KW-0472">Membrane</keyword>
<keyword evidence="1" id="KW-0812">Transmembrane</keyword>
<dbReference type="RefSeq" id="WP_121161250.1">
    <property type="nucleotide sequence ID" value="NZ_RBKT01000001.1"/>
</dbReference>
<sequence>MESHPVALIDLGTERGVPEQDRPRSARARRVAVRWPVLCLTALLVLVSVTAAQPLARDLRRLGELDVPARAGFFLAGDLLLVVDTTAAPMTLAAYDLPRRDRLWEVPVTSAASFAGELVGDLLLVAEMDALGRRIATTARSVRSGQVRWQRPGLLLVDAGTATGVAISEVRSASGAGRRIEGTIETVDLATGSSRWSLPLPSTAVGELVPGTPGRLLVLHDSSVVNLHDLRTGAVVATGKLPPADYAPDNPVVVGGQLVLRHPGDFGESVISGYTLPQLTPRWSRPGPRVVADLRDCGGLVCVENREGATVLDPATGAQLQTGTSRRDWGWLPRGVTNGARLLLRPAADRPLVAVERGVDVHILGALPPGVMDCRVGAVDLVCRTGDNRLGIWRMAR</sequence>
<reference evidence="2 3" key="1">
    <citation type="submission" date="2018-10" db="EMBL/GenBank/DDBJ databases">
        <title>Sequencing the genomes of 1000 actinobacteria strains.</title>
        <authorList>
            <person name="Klenk H.-P."/>
        </authorList>
    </citation>
    <scope>NUCLEOTIDE SEQUENCE [LARGE SCALE GENOMIC DNA]</scope>
    <source>
        <strain evidence="2 3">DSM 45175</strain>
    </source>
</reference>
<comment type="caution">
    <text evidence="2">The sequence shown here is derived from an EMBL/GenBank/DDBJ whole genome shotgun (WGS) entry which is preliminary data.</text>
</comment>
<dbReference type="Proteomes" id="UP000277671">
    <property type="component" value="Unassembled WGS sequence"/>
</dbReference>
<organism evidence="2 3">
    <name type="scientific">Micromonospora pisi</name>
    <dbReference type="NCBI Taxonomy" id="589240"/>
    <lineage>
        <taxon>Bacteria</taxon>
        <taxon>Bacillati</taxon>
        <taxon>Actinomycetota</taxon>
        <taxon>Actinomycetes</taxon>
        <taxon>Micromonosporales</taxon>
        <taxon>Micromonosporaceae</taxon>
        <taxon>Micromonospora</taxon>
    </lineage>
</organism>
<evidence type="ECO:0000256" key="1">
    <source>
        <dbReference type="SAM" id="Phobius"/>
    </source>
</evidence>
<dbReference type="EMBL" id="RBKT01000001">
    <property type="protein sequence ID" value="RKR93138.1"/>
    <property type="molecule type" value="Genomic_DNA"/>
</dbReference>
<dbReference type="AlphaFoldDB" id="A0A495JX23"/>
<evidence type="ECO:0000313" key="3">
    <source>
        <dbReference type="Proteomes" id="UP000277671"/>
    </source>
</evidence>
<evidence type="ECO:0000313" key="2">
    <source>
        <dbReference type="EMBL" id="RKR93138.1"/>
    </source>
</evidence>
<proteinExistence type="predicted"/>
<dbReference type="InterPro" id="IPR011047">
    <property type="entry name" value="Quinoprotein_ADH-like_sf"/>
</dbReference>
<dbReference type="InterPro" id="IPR015943">
    <property type="entry name" value="WD40/YVTN_repeat-like_dom_sf"/>
</dbReference>
<name>A0A495JX23_9ACTN</name>